<dbReference type="Proteomes" id="UP000304382">
    <property type="component" value="Unassembled WGS sequence"/>
</dbReference>
<evidence type="ECO:0000313" key="1">
    <source>
        <dbReference type="EMBL" id="GCF14475.1"/>
    </source>
</evidence>
<protein>
    <submittedName>
        <fullName evidence="1">Uncharacterized protein</fullName>
    </submittedName>
</protein>
<gene>
    <name evidence="1" type="ORF">Harman_24100</name>
</gene>
<dbReference type="EMBL" id="BIXZ01000004">
    <property type="protein sequence ID" value="GCF14475.1"/>
    <property type="molecule type" value="Genomic_DNA"/>
</dbReference>
<keyword evidence="2" id="KW-1185">Reference proteome</keyword>
<dbReference type="OrthoDB" id="323844at2157"/>
<proteinExistence type="predicted"/>
<dbReference type="AlphaFoldDB" id="A0A4C2EJC1"/>
<dbReference type="Pfam" id="PF11848">
    <property type="entry name" value="DUF3368"/>
    <property type="match status" value="1"/>
</dbReference>
<name>A0A4C2EJC1_9EURY</name>
<sequence length="85" mass="8946">MPPDSRIADSYASRGYLSTISPVSASRSRSPIYSRLQENSNLSDADAAVLAYADAHDGVAVMDETYGRDVAVAEGSPPGALYFSS</sequence>
<accession>A0A4C2EJC1</accession>
<dbReference type="RefSeq" id="WP_200830888.1">
    <property type="nucleotide sequence ID" value="NZ_BIXZ01000004.1"/>
</dbReference>
<dbReference type="InterPro" id="IPR021799">
    <property type="entry name" value="PIN-like_prokaryotic"/>
</dbReference>
<reference evidence="1 2" key="1">
    <citation type="submission" date="2019-02" db="EMBL/GenBank/DDBJ databases">
        <title>Haloarcula mannanilyticum sp. nov., a mannan degrading haloarchaeon isolated from commercial salt.</title>
        <authorList>
            <person name="Enomoto S."/>
            <person name="Shimane Y."/>
            <person name="Kamekura M."/>
            <person name="Ito T."/>
            <person name="Moriya O."/>
            <person name="Ihara K."/>
            <person name="Takahashi-Ando N."/>
            <person name="Fukushima Y."/>
            <person name="Yoshida Y."/>
            <person name="Usama R."/>
            <person name="Takai K."/>
            <person name="Minegishi H."/>
        </authorList>
    </citation>
    <scope>NUCLEOTIDE SEQUENCE [LARGE SCALE GENOMIC DNA]</scope>
    <source>
        <strain evidence="1 2">MD130-1</strain>
    </source>
</reference>
<comment type="caution">
    <text evidence="1">The sequence shown here is derived from an EMBL/GenBank/DDBJ whole genome shotgun (WGS) entry which is preliminary data.</text>
</comment>
<evidence type="ECO:0000313" key="2">
    <source>
        <dbReference type="Proteomes" id="UP000304382"/>
    </source>
</evidence>
<organism evidence="1 2">
    <name type="scientific">Haloarcula mannanilytica</name>
    <dbReference type="NCBI Taxonomy" id="2509225"/>
    <lineage>
        <taxon>Archaea</taxon>
        <taxon>Methanobacteriati</taxon>
        <taxon>Methanobacteriota</taxon>
        <taxon>Stenosarchaea group</taxon>
        <taxon>Halobacteria</taxon>
        <taxon>Halobacteriales</taxon>
        <taxon>Haloarculaceae</taxon>
        <taxon>Haloarcula</taxon>
    </lineage>
</organism>